<reference evidence="2" key="1">
    <citation type="journal article" date="2014" name="Int. J. Syst. Evol. Microbiol.">
        <title>Complete genome sequence of Corynebacterium casei LMG S-19264T (=DSM 44701T), isolated from a smear-ripened cheese.</title>
        <authorList>
            <consortium name="US DOE Joint Genome Institute (JGI-PGF)"/>
            <person name="Walter F."/>
            <person name="Albersmeier A."/>
            <person name="Kalinowski J."/>
            <person name="Ruckert C."/>
        </authorList>
    </citation>
    <scope>NUCLEOTIDE SEQUENCE</scope>
    <source>
        <strain evidence="2">CGMCC 1.12827</strain>
    </source>
</reference>
<keyword evidence="3" id="KW-1185">Reference proteome</keyword>
<dbReference type="InterPro" id="IPR016040">
    <property type="entry name" value="NAD(P)-bd_dom"/>
</dbReference>
<name>A0A916SYM4_9ACTN</name>
<organism evidence="2 3">
    <name type="scientific">Gordonia jinhuaensis</name>
    <dbReference type="NCBI Taxonomy" id="1517702"/>
    <lineage>
        <taxon>Bacteria</taxon>
        <taxon>Bacillati</taxon>
        <taxon>Actinomycetota</taxon>
        <taxon>Actinomycetes</taxon>
        <taxon>Mycobacteriales</taxon>
        <taxon>Gordoniaceae</taxon>
        <taxon>Gordonia</taxon>
    </lineage>
</organism>
<evidence type="ECO:0000259" key="1">
    <source>
        <dbReference type="Pfam" id="PF13460"/>
    </source>
</evidence>
<dbReference type="Pfam" id="PF13460">
    <property type="entry name" value="NAD_binding_10"/>
    <property type="match status" value="1"/>
</dbReference>
<reference evidence="2" key="2">
    <citation type="submission" date="2020-09" db="EMBL/GenBank/DDBJ databases">
        <authorList>
            <person name="Sun Q."/>
            <person name="Zhou Y."/>
        </authorList>
    </citation>
    <scope>NUCLEOTIDE SEQUENCE</scope>
    <source>
        <strain evidence="2">CGMCC 1.12827</strain>
    </source>
</reference>
<protein>
    <submittedName>
        <fullName evidence="2">NAD-dependent dehydratase</fullName>
    </submittedName>
</protein>
<dbReference type="Proteomes" id="UP000621454">
    <property type="component" value="Unassembled WGS sequence"/>
</dbReference>
<dbReference type="AlphaFoldDB" id="A0A916SYM4"/>
<evidence type="ECO:0000313" key="2">
    <source>
        <dbReference type="EMBL" id="GGB23718.1"/>
    </source>
</evidence>
<dbReference type="CDD" id="cd05243">
    <property type="entry name" value="SDR_a5"/>
    <property type="match status" value="1"/>
</dbReference>
<comment type="caution">
    <text evidence="2">The sequence shown here is derived from an EMBL/GenBank/DDBJ whole genome shotgun (WGS) entry which is preliminary data.</text>
</comment>
<dbReference type="InterPro" id="IPR036291">
    <property type="entry name" value="NAD(P)-bd_dom_sf"/>
</dbReference>
<sequence length="231" mass="24374">MREGVIHVARIAVIGGHGKIAMRAERLLVADGHEVTAIIRNPDQVADIEATGATAKVADIESISTTVFTDILEGHDAVVWSAGAGGGNPTRTFAVDRDAAIRSMDATAAAAIDRYVMISYSGASLHHGVPMDNPFFSYAQAKAEADDYLRHTALAWTILGPSKLTDDPGSGTIRIATERWDDAQVSRDNVAAVIVAVIDTPGTVHLDIAFDDGDQPIREAITEVASKTTGS</sequence>
<evidence type="ECO:0000313" key="3">
    <source>
        <dbReference type="Proteomes" id="UP000621454"/>
    </source>
</evidence>
<dbReference type="PANTHER" id="PTHR15020:SF50">
    <property type="entry name" value="UPF0659 PROTEIN YMR090W"/>
    <property type="match status" value="1"/>
</dbReference>
<gene>
    <name evidence="2" type="ORF">GCM10011489_10010</name>
</gene>
<dbReference type="EMBL" id="BMGC01000004">
    <property type="protein sequence ID" value="GGB23718.1"/>
    <property type="molecule type" value="Genomic_DNA"/>
</dbReference>
<feature type="domain" description="NAD(P)-binding" evidence="1">
    <location>
        <begin position="15"/>
        <end position="201"/>
    </location>
</feature>
<dbReference type="SUPFAM" id="SSF51735">
    <property type="entry name" value="NAD(P)-binding Rossmann-fold domains"/>
    <property type="match status" value="1"/>
</dbReference>
<accession>A0A916SYM4</accession>
<dbReference type="PANTHER" id="PTHR15020">
    <property type="entry name" value="FLAVIN REDUCTASE-RELATED"/>
    <property type="match status" value="1"/>
</dbReference>
<proteinExistence type="predicted"/>
<dbReference type="Gene3D" id="3.40.50.720">
    <property type="entry name" value="NAD(P)-binding Rossmann-like Domain"/>
    <property type="match status" value="1"/>
</dbReference>